<dbReference type="GeneID" id="105228447"/>
<feature type="region of interest" description="Disordered" evidence="10">
    <location>
        <begin position="1173"/>
        <end position="1199"/>
    </location>
</feature>
<evidence type="ECO:0000256" key="7">
    <source>
        <dbReference type="ARBA" id="ARBA00023015"/>
    </source>
</evidence>
<dbReference type="PANTHER" id="PTHR13578">
    <property type="entry name" value="ADDITIONAL SEX COMBS LIKE PROTEIN ASXL"/>
    <property type="match status" value="1"/>
</dbReference>
<dbReference type="PROSITE" id="PS51916">
    <property type="entry name" value="DEUBAD"/>
    <property type="match status" value="1"/>
</dbReference>
<keyword evidence="7" id="KW-0805">Transcription regulation</keyword>
<feature type="region of interest" description="Disordered" evidence="10">
    <location>
        <begin position="1009"/>
        <end position="1046"/>
    </location>
</feature>
<comment type="similarity">
    <text evidence="2">Belongs to the Asx family.</text>
</comment>
<feature type="compositionally biased region" description="Low complexity" evidence="10">
    <location>
        <begin position="622"/>
        <end position="645"/>
    </location>
</feature>
<keyword evidence="9" id="KW-0539">Nucleus</keyword>
<dbReference type="InParanoid" id="A0A6I9V9D6"/>
<keyword evidence="12" id="KW-1185">Reference proteome</keyword>
<dbReference type="PANTHER" id="PTHR13578:SF20">
    <property type="entry name" value="POLYCOMB PROTEIN ASX"/>
    <property type="match status" value="1"/>
</dbReference>
<accession>A0A6I9V9D6</accession>
<feature type="compositionally biased region" description="Low complexity" evidence="10">
    <location>
        <begin position="142"/>
        <end position="154"/>
    </location>
</feature>
<evidence type="ECO:0000313" key="13">
    <source>
        <dbReference type="RefSeq" id="XP_011206584.2"/>
    </source>
</evidence>
<dbReference type="InterPro" id="IPR028020">
    <property type="entry name" value="ASX_DEUBAD_dom"/>
</dbReference>
<evidence type="ECO:0000256" key="1">
    <source>
        <dbReference type="ARBA" id="ARBA00004123"/>
    </source>
</evidence>
<comment type="subcellular location">
    <subcellularLocation>
        <location evidence="1">Nucleus</location>
    </subcellularLocation>
</comment>
<proteinExistence type="inferred from homology"/>
<evidence type="ECO:0000313" key="12">
    <source>
        <dbReference type="Proteomes" id="UP001652620"/>
    </source>
</evidence>
<feature type="compositionally biased region" description="Polar residues" evidence="10">
    <location>
        <begin position="117"/>
        <end position="141"/>
    </location>
</feature>
<evidence type="ECO:0000256" key="2">
    <source>
        <dbReference type="ARBA" id="ARBA00006391"/>
    </source>
</evidence>
<feature type="region of interest" description="Disordered" evidence="10">
    <location>
        <begin position="622"/>
        <end position="647"/>
    </location>
</feature>
<dbReference type="KEGG" id="bdr:105228447"/>
<feature type="region of interest" description="Disordered" evidence="10">
    <location>
        <begin position="1718"/>
        <end position="1738"/>
    </location>
</feature>
<dbReference type="Pfam" id="PF13922">
    <property type="entry name" value="PHD_3"/>
    <property type="match status" value="1"/>
</dbReference>
<evidence type="ECO:0000256" key="5">
    <source>
        <dbReference type="ARBA" id="ARBA00022771"/>
    </source>
</evidence>
<feature type="compositionally biased region" description="Low complexity" evidence="10">
    <location>
        <begin position="1247"/>
        <end position="1275"/>
    </location>
</feature>
<evidence type="ECO:0000256" key="9">
    <source>
        <dbReference type="ARBA" id="ARBA00023242"/>
    </source>
</evidence>
<feature type="compositionally biased region" description="Low complexity" evidence="10">
    <location>
        <begin position="1177"/>
        <end position="1191"/>
    </location>
</feature>
<feature type="region of interest" description="Disordered" evidence="10">
    <location>
        <begin position="1061"/>
        <end position="1096"/>
    </location>
</feature>
<reference evidence="13" key="1">
    <citation type="submission" date="2025-08" db="UniProtKB">
        <authorList>
            <consortium name="RefSeq"/>
        </authorList>
    </citation>
    <scope>IDENTIFICATION</scope>
    <source>
        <tissue evidence="13">Adult</tissue>
    </source>
</reference>
<keyword evidence="8" id="KW-0804">Transcription</keyword>
<dbReference type="GO" id="GO:0008270">
    <property type="term" value="F:zinc ion binding"/>
    <property type="evidence" value="ECO:0007669"/>
    <property type="project" value="UniProtKB-KW"/>
</dbReference>
<evidence type="ECO:0000256" key="10">
    <source>
        <dbReference type="SAM" id="MobiDB-lite"/>
    </source>
</evidence>
<evidence type="ECO:0000259" key="11">
    <source>
        <dbReference type="PROSITE" id="PS51916"/>
    </source>
</evidence>
<keyword evidence="6" id="KW-0862">Zinc</keyword>
<organism evidence="12 13">
    <name type="scientific">Bactrocera dorsalis</name>
    <name type="common">Oriental fruit fly</name>
    <name type="synonym">Dacus dorsalis</name>
    <dbReference type="NCBI Taxonomy" id="27457"/>
    <lineage>
        <taxon>Eukaryota</taxon>
        <taxon>Metazoa</taxon>
        <taxon>Ecdysozoa</taxon>
        <taxon>Arthropoda</taxon>
        <taxon>Hexapoda</taxon>
        <taxon>Insecta</taxon>
        <taxon>Pterygota</taxon>
        <taxon>Neoptera</taxon>
        <taxon>Endopterygota</taxon>
        <taxon>Diptera</taxon>
        <taxon>Brachycera</taxon>
        <taxon>Muscomorpha</taxon>
        <taxon>Tephritoidea</taxon>
        <taxon>Tephritidae</taxon>
        <taxon>Bactrocera</taxon>
        <taxon>Bactrocera</taxon>
    </lineage>
</organism>
<dbReference type="InterPro" id="IPR026905">
    <property type="entry name" value="ASX-like_PHD"/>
</dbReference>
<feature type="compositionally biased region" description="Low complexity" evidence="10">
    <location>
        <begin position="1061"/>
        <end position="1083"/>
    </location>
</feature>
<keyword evidence="4" id="KW-0479">Metal-binding</keyword>
<keyword evidence="3" id="KW-0678">Repressor</keyword>
<keyword evidence="5" id="KW-0863">Zinc-finger</keyword>
<dbReference type="GO" id="GO:0045944">
    <property type="term" value="P:positive regulation of transcription by RNA polymerase II"/>
    <property type="evidence" value="ECO:0007669"/>
    <property type="project" value="TreeGrafter"/>
</dbReference>
<feature type="compositionally biased region" description="Low complexity" evidence="10">
    <location>
        <begin position="410"/>
        <end position="439"/>
    </location>
</feature>
<evidence type="ECO:0000256" key="6">
    <source>
        <dbReference type="ARBA" id="ARBA00022833"/>
    </source>
</evidence>
<dbReference type="GO" id="GO:0009887">
    <property type="term" value="P:animal organ morphogenesis"/>
    <property type="evidence" value="ECO:0007669"/>
    <property type="project" value="TreeGrafter"/>
</dbReference>
<dbReference type="RefSeq" id="XP_011206584.2">
    <property type="nucleotide sequence ID" value="XM_011208282.4"/>
</dbReference>
<dbReference type="GO" id="GO:0035517">
    <property type="term" value="C:PR-DUB complex"/>
    <property type="evidence" value="ECO:0007669"/>
    <property type="project" value="TreeGrafter"/>
</dbReference>
<evidence type="ECO:0000256" key="8">
    <source>
        <dbReference type="ARBA" id="ARBA00023163"/>
    </source>
</evidence>
<feature type="region of interest" description="Disordered" evidence="10">
    <location>
        <begin position="410"/>
        <end position="450"/>
    </location>
</feature>
<feature type="compositionally biased region" description="Low complexity" evidence="10">
    <location>
        <begin position="1350"/>
        <end position="1378"/>
    </location>
</feature>
<dbReference type="FunCoup" id="A0A6I9V9D6">
    <property type="interactions" value="590"/>
</dbReference>
<feature type="compositionally biased region" description="Basic and acidic residues" evidence="10">
    <location>
        <begin position="1086"/>
        <end position="1096"/>
    </location>
</feature>
<protein>
    <submittedName>
        <fullName evidence="13">Polycomb protein Asx isoform X1</fullName>
    </submittedName>
</protein>
<feature type="domain" description="DEUBAD" evidence="11">
    <location>
        <begin position="230"/>
        <end position="352"/>
    </location>
</feature>
<feature type="region of interest" description="Disordered" evidence="10">
    <location>
        <begin position="1247"/>
        <end position="1280"/>
    </location>
</feature>
<evidence type="ECO:0000256" key="4">
    <source>
        <dbReference type="ARBA" id="ARBA00022723"/>
    </source>
</evidence>
<sequence length="1904" mass="204818">MRTTLLGTSITYRPTTSQQYKISLTMESHLPSVRQKINADPMAEKTEHVNLLSEEEEKDPLALDTAIEQQSSRSKLTSSAKHSHSLRRHVPRIIVKPIPPEKKVTVTATTTLSSNVATSTPTATANTVINTTGGKNTTPSPSSRASSSRRAQQQAKAAAAAAAAAATATATGSAAIITPVTAITQASTMREVLASIPGFSLKPRRRSSKKISTAAQIEQTKDGKIDLETPDSILASTNLRDLLNKQTFSMLPPLYQYNLIQLLPSVDREAIEIERKNNADSTVTMEAIKLGPSSLNNEFFSRACLEWRERLAEGEFTPENQMKMKTEAEREKNKLDPWKLKHFEPIWGEKSYNRASSTSSNSSNISYSSGKSSDSYTNLIDERLEFKLESKGGLVATIVKTSTKSATAAASTATSLAATTSATSTTTTTVTSATSADSTENTTSSSVDIKEEGEEFIDESIASTNVNSIKSEQELQLDELRQQEQTGSSTTDYEKQTDINCDVDNIGCTDSSSTFDLLRSDSSGIQTETPVEESKISLAIAALEHERQLIECGSSGNIRKRSESDITYENRTQSKQMKMDHQTEQQLQLQPEYDITDAATSIEQVVSHAIKDELKVTLSPSVSSATSSSQEMSGSTSLTTSSSATKMPTNDSFLYNSNFYNTEFDQQANAALLLKETLMSTVGSEKTAAGNNINDNSMKASNFLENPETSFAAAITSVANSTCNSIATLLSGTSTFVNVNAVLPAVSPAPSLSSGITLQSFPTQGKQLHGCSIISIEDGEDDDEELIEQKFADAQNYVLESGEVSTDSSAGTNSALLTPGDVANIKEKKFIFCDSVDQGTTTQTCDNLFENKQDIGSCISSVATSSASSSMTSAPTTSGDVMYAAAAQLPLAAPLTLEQKQQQIILSLAEKSGEDLFHHVQHDWNFGGIKLQQPADATSSSFNGVIQTHQGVIKVKNMNTLSVEDAPMPSVDVTQDDEVVESMAVGGEEDTIPAQAAIVNCHAVGVIGEGVETGEVEGDIRTEDVEDDDEAEEEDEDDDDDDADDNDAVRDIVDELQQQHRQLLKDQQQQQQQQQLQHQQQLEDQQELREPENQEHRGHLTYEHSDYELDSDMICDVQISANDMEVSSTVITNSNSDDSVNELHMGGSGNSRLDGNGVGNVTIQLSAHSPATIGHLHQQQQQQSQHQQSQQPTTERQNTPQRQILLDTNGQIIGNFLVQHQQQQQQQQHLEHQQQLLHHATQQFTFQAAQPQQQQQQQQTPTITLSTQQQQQQHAQKSHHTLSTIRKAIELSTNGQHYLSPGGITAQQHIGQQLVLQQQAPQQRHFLTQPQVPTVSAANNCNMVTASPNQHQQQQQQHQIHVQQQLQRFQQQQQQQQQPPTPMPAFQSLAAQAQANPTKYISKPMNLITMSRGTNAGTVAGTNASIASVAIPPGSAVSTYPPFSSAIANSVRNAAELIVNSTPNISNVSTSNVGVTNTNAIKGLTPAGIPTTIAQQRPASKLPTGGKGRKTVNKLPPGAVNLERSYQICQAVIQNSPNRENLKAQLRPPSAILNQHQQQPQQQLTQSNIATTMTLQGTVPAPSVAASTAAISVATSSPAATCGSSSPNFIKQEDLTSIPANIMGVGRPGVYKVIGPRMGFPRKKYVQRKPSPTLIRHLFTPQTANALHTNVTSNPRLQQQLTAAAAVQQQQQPHDLHQNSNGGGQYVLVHRANVGAADNQAPRASSAPPVPQTTQSQLHNMNGIPITGRGRPASVDIDASNAMLDHNMHNQLHHQQQQQQINPIKTTAATGIMRRNFTAGNITYLDSLSGAGAAIADGNYIVTATNAGTLDSELSKAVAVAAAAAGGGGGAAGAGSGGSGHITRTEADNCACSLNAMVICQQCGAFCHDDCMSASKVCVSCVIR</sequence>
<dbReference type="Proteomes" id="UP001652620">
    <property type="component" value="Chromosome 3"/>
</dbReference>
<feature type="region of interest" description="Disordered" evidence="10">
    <location>
        <begin position="1346"/>
        <end position="1384"/>
    </location>
</feature>
<feature type="region of interest" description="Disordered" evidence="10">
    <location>
        <begin position="1131"/>
        <end position="1159"/>
    </location>
</feature>
<dbReference type="Pfam" id="PF13919">
    <property type="entry name" value="ASXH"/>
    <property type="match status" value="1"/>
</dbReference>
<dbReference type="InterPro" id="IPR024811">
    <property type="entry name" value="ASX/ASX-like"/>
</dbReference>
<evidence type="ECO:0000256" key="3">
    <source>
        <dbReference type="ARBA" id="ARBA00022491"/>
    </source>
</evidence>
<gene>
    <name evidence="13" type="primary">LOC105228447</name>
</gene>
<dbReference type="OrthoDB" id="9348951at2759"/>
<feature type="compositionally biased region" description="Acidic residues" evidence="10">
    <location>
        <begin position="1024"/>
        <end position="1046"/>
    </location>
</feature>
<feature type="region of interest" description="Disordered" evidence="10">
    <location>
        <begin position="117"/>
        <end position="154"/>
    </location>
</feature>
<dbReference type="InterPro" id="IPR044867">
    <property type="entry name" value="DEUBAD_dom"/>
</dbReference>
<feature type="region of interest" description="Disordered" evidence="10">
    <location>
        <begin position="352"/>
        <end position="374"/>
    </location>
</feature>
<feature type="region of interest" description="Disordered" evidence="10">
    <location>
        <begin position="1496"/>
        <end position="1517"/>
    </location>
</feature>
<dbReference type="GO" id="GO:0003682">
    <property type="term" value="F:chromatin binding"/>
    <property type="evidence" value="ECO:0007669"/>
    <property type="project" value="TreeGrafter"/>
</dbReference>
<feature type="compositionally biased region" description="Low complexity" evidence="10">
    <location>
        <begin position="353"/>
        <end position="374"/>
    </location>
</feature>
<dbReference type="GO" id="GO:0003677">
    <property type="term" value="F:DNA binding"/>
    <property type="evidence" value="ECO:0007669"/>
    <property type="project" value="InterPro"/>
</dbReference>
<name>A0A6I9V9D6_BACDO</name>